<keyword evidence="4 7" id="KW-0418">Kinase</keyword>
<comment type="caution">
    <text evidence="7">The sequence shown here is derived from an EMBL/GenBank/DDBJ whole genome shotgun (WGS) entry which is preliminary data.</text>
</comment>
<sequence length="290" mass="31971">MNEKSVELSVLSCLTVHDLSLMGRCALSVAIPVLAALGVQAVPLPTALYSNHLGFAHHYMLPLDEEIPKFVKAWEVNGVHFDAFYSGFLANPEQIRLVHNLIQRYTHPGDLIMIDPAMADRGKMYSAFDHTMVQAMRNLLRDATITTPNYTESCFLCDVPYHAGQVSKEEARRLAIEIAALGPETVVITSLPVEKGHLANYLYDQSTQTEAWFTFAEIPLPAVGTGDLFASALVGLRLKGVPWAGAVQVAGQFVTNGIKRLQEAGTKIENGVPFELELPYLWQEGEKYAK</sequence>
<dbReference type="NCBIfam" id="NF005491">
    <property type="entry name" value="PRK07105.1"/>
    <property type="match status" value="1"/>
</dbReference>
<evidence type="ECO:0000256" key="1">
    <source>
        <dbReference type="ARBA" id="ARBA00012104"/>
    </source>
</evidence>
<dbReference type="EC" id="2.7.1.35" evidence="1"/>
<dbReference type="Proteomes" id="UP000591941">
    <property type="component" value="Unassembled WGS sequence"/>
</dbReference>
<protein>
    <recommendedName>
        <fullName evidence="1">pyridoxal kinase</fullName>
        <ecNumber evidence="1">2.7.1.35</ecNumber>
    </recommendedName>
</protein>
<evidence type="ECO:0000256" key="4">
    <source>
        <dbReference type="ARBA" id="ARBA00022777"/>
    </source>
</evidence>
<dbReference type="InterPro" id="IPR029056">
    <property type="entry name" value="Ribokinase-like"/>
</dbReference>
<dbReference type="EMBL" id="JACHHI010000008">
    <property type="protein sequence ID" value="MBB6478331.1"/>
    <property type="molecule type" value="Genomic_DNA"/>
</dbReference>
<evidence type="ECO:0000256" key="2">
    <source>
        <dbReference type="ARBA" id="ARBA00022679"/>
    </source>
</evidence>
<dbReference type="CDD" id="cd01173">
    <property type="entry name" value="pyridoxal_pyridoxamine_kinase"/>
    <property type="match status" value="1"/>
</dbReference>
<keyword evidence="3" id="KW-0547">Nucleotide-binding</keyword>
<accession>A0A841R4K9</accession>
<dbReference type="RefSeq" id="WP_159823365.1">
    <property type="nucleotide sequence ID" value="NZ_CABWNB010000006.1"/>
</dbReference>
<evidence type="ECO:0000256" key="3">
    <source>
        <dbReference type="ARBA" id="ARBA00022741"/>
    </source>
</evidence>
<evidence type="ECO:0000259" key="6">
    <source>
        <dbReference type="Pfam" id="PF08543"/>
    </source>
</evidence>
<evidence type="ECO:0000313" key="8">
    <source>
        <dbReference type="Proteomes" id="UP000591941"/>
    </source>
</evidence>
<dbReference type="GO" id="GO:0005524">
    <property type="term" value="F:ATP binding"/>
    <property type="evidence" value="ECO:0007669"/>
    <property type="project" value="UniProtKB-KW"/>
</dbReference>
<reference evidence="7 8" key="1">
    <citation type="submission" date="2020-08" db="EMBL/GenBank/DDBJ databases">
        <title>Genomic Encyclopedia of Type Strains, Phase IV (KMG-IV): sequencing the most valuable type-strain genomes for metagenomic binning, comparative biology and taxonomic classification.</title>
        <authorList>
            <person name="Goeker M."/>
        </authorList>
    </citation>
    <scope>NUCLEOTIDE SEQUENCE [LARGE SCALE GENOMIC DNA]</scope>
    <source>
        <strain evidence="7 8">DSM 21255</strain>
    </source>
</reference>
<dbReference type="PANTHER" id="PTHR10534:SF2">
    <property type="entry name" value="PYRIDOXAL KINASE"/>
    <property type="match status" value="1"/>
</dbReference>
<dbReference type="InterPro" id="IPR004625">
    <property type="entry name" value="PyrdxlKinase"/>
</dbReference>
<dbReference type="GO" id="GO:0008478">
    <property type="term" value="F:pyridoxal kinase activity"/>
    <property type="evidence" value="ECO:0007669"/>
    <property type="project" value="UniProtKB-EC"/>
</dbReference>
<dbReference type="InterPro" id="IPR013749">
    <property type="entry name" value="PM/HMP-P_kinase-1"/>
</dbReference>
<keyword evidence="5" id="KW-0067">ATP-binding</keyword>
<organism evidence="7 8">
    <name type="scientific">Negativicoccus succinicivorans</name>
    <dbReference type="NCBI Taxonomy" id="620903"/>
    <lineage>
        <taxon>Bacteria</taxon>
        <taxon>Bacillati</taxon>
        <taxon>Bacillota</taxon>
        <taxon>Negativicutes</taxon>
        <taxon>Veillonellales</taxon>
        <taxon>Veillonellaceae</taxon>
        <taxon>Negativicoccus</taxon>
    </lineage>
</organism>
<dbReference type="PANTHER" id="PTHR10534">
    <property type="entry name" value="PYRIDOXAL KINASE"/>
    <property type="match status" value="1"/>
</dbReference>
<dbReference type="GeneID" id="93486656"/>
<proteinExistence type="predicted"/>
<dbReference type="Pfam" id="PF08543">
    <property type="entry name" value="Phos_pyr_kin"/>
    <property type="match status" value="1"/>
</dbReference>
<name>A0A841R4K9_9FIRM</name>
<dbReference type="AlphaFoldDB" id="A0A841R4K9"/>
<evidence type="ECO:0000256" key="5">
    <source>
        <dbReference type="ARBA" id="ARBA00022840"/>
    </source>
</evidence>
<dbReference type="GO" id="GO:0009443">
    <property type="term" value="P:pyridoxal 5'-phosphate salvage"/>
    <property type="evidence" value="ECO:0007669"/>
    <property type="project" value="InterPro"/>
</dbReference>
<dbReference type="SUPFAM" id="SSF53613">
    <property type="entry name" value="Ribokinase-like"/>
    <property type="match status" value="1"/>
</dbReference>
<keyword evidence="2 7" id="KW-0808">Transferase</keyword>
<feature type="domain" description="Pyridoxamine kinase/Phosphomethylpyrimidine kinase" evidence="6">
    <location>
        <begin position="34"/>
        <end position="266"/>
    </location>
</feature>
<gene>
    <name evidence="7" type="ORF">HNR45_001402</name>
</gene>
<evidence type="ECO:0000313" key="7">
    <source>
        <dbReference type="EMBL" id="MBB6478331.1"/>
    </source>
</evidence>
<keyword evidence="8" id="KW-1185">Reference proteome</keyword>
<dbReference type="OrthoDB" id="9800808at2"/>
<dbReference type="GO" id="GO:0005829">
    <property type="term" value="C:cytosol"/>
    <property type="evidence" value="ECO:0007669"/>
    <property type="project" value="TreeGrafter"/>
</dbReference>
<dbReference type="Gene3D" id="3.40.1190.20">
    <property type="match status" value="1"/>
</dbReference>